<dbReference type="SUPFAM" id="SSF57903">
    <property type="entry name" value="FYVE/PHD zinc finger"/>
    <property type="match status" value="1"/>
</dbReference>
<evidence type="ECO:0000256" key="1">
    <source>
        <dbReference type="ARBA" id="ARBA00022723"/>
    </source>
</evidence>
<feature type="domain" description="Zinc finger PHD-type" evidence="5">
    <location>
        <begin position="266"/>
        <end position="306"/>
    </location>
</feature>
<dbReference type="PANTHER" id="PTHR45975:SF2">
    <property type="entry name" value="NUCLEOSOME-REMODELING FACTOR SUBUNIT BPTF"/>
    <property type="match status" value="1"/>
</dbReference>
<dbReference type="PANTHER" id="PTHR45975">
    <property type="entry name" value="NUCLEOSOME-REMODELING FACTOR SUBUNIT BPTF"/>
    <property type="match status" value="1"/>
</dbReference>
<keyword evidence="2" id="KW-0863">Zinc-finger</keyword>
<dbReference type="GO" id="GO:0008270">
    <property type="term" value="F:zinc ion binding"/>
    <property type="evidence" value="ECO:0007669"/>
    <property type="project" value="UniProtKB-KW"/>
</dbReference>
<sequence>MERALSVRISKRRAQVDTTPDPEGVVEATPAPRGRGRPRGSKNKKKKLTEPRSKTQRKPKYIFKKLLDNLLFLLVIFQGKGNQGNPGKMTILKNNIMAMNLLLILKMRRKIILCQVDQSEVICYPWIEMDPNDIPQLTLPDSSADIPLPTDHIMDVVEVCLLFNFFSFFHDTIYQVHYSVNDTNNAFNVITFCLESMTYAEVLRQYLESDTNVPVEVMEAVSQPNYPFVDIAERIIVLTFLSYRFLYSNEYRKAVQSGGTLINEDTCRGCNKGGELLWCTNCEASFHQICVELEEKPSSWICDLCQLNQFLKIISNVLMNIICANFSQQENENELHYYSTAPQFYELVNRMDPHQLEYQLCKNFYEQLSNIMEQMSITLELTSDRREASYQEAYSKNKLLPNEVYLHRDNLHRMSGILISAYNTMKEDNGSQEEFKNEEGESYKPLDRMEAMLGLEKGRLVNNFWSGNMDGLDTTLRCEYEAIVVNYKRDLESNLTSLPDPHKQFRMGDVNDDGEFRSYRNHFAVHEFGEHPTARKKQADKKKYLSTRFSLSDEGEGAFEWSVAKGRDMYGNDKLQAKYIEWTLAKLVRKIPIELMHRRWPEVADSFKKRELAAADSEEDGLVWVKHTKLVGGISHTLYRMKDESYRINGRGELGGWLWVSKTLVRDFRELPSKTPLGITARSDQSTLTSLSAKKAYRLDVIARKLNGWRTEEEMAKGNQHICICYSPTCRLGIPSRHVNWSLFLFYCKDSPTQQRVSLKLIIFMLKTKPSMVTLRRLAKTGGCVQVYINGFSQTAKSNYQIWNYPCLRPCFDLCWRWLTTNSISLHAVALQLRILWCSIRWADMEPEDDDPDRRVVVHHPDHDERRWIKSHKEFPPPGIYERFLIGLFKKGMYSGHYFYTGTRKKRQVIRTRTRKVPHLKEEWIDGVELKLYEIKDYWSAYNAELIANSDSIAPRMINIQSKGTPILAKPIVFFLLNCLVLTEIMFTHLNSRIKFFLDIVLYDSSFWVCFIIGKLVIDYFNSRFQLWTKSKCATSHIPRWSYSSYGTEDGPGGGLMIVFISYCYGLKLSSIGFDCLQSEPQHVTYIKSEQSQGLEPIPVAHSSDEPTDFDEDYLMDDEYCDDPDSYSP</sequence>
<dbReference type="InterPro" id="IPR001965">
    <property type="entry name" value="Znf_PHD"/>
</dbReference>
<keyword evidence="1" id="KW-0479">Metal-binding</keyword>
<evidence type="ECO:0000259" key="5">
    <source>
        <dbReference type="SMART" id="SM00249"/>
    </source>
</evidence>
<keyword evidence="3" id="KW-0862">Zinc</keyword>
<feature type="compositionally biased region" description="Acidic residues" evidence="4">
    <location>
        <begin position="1106"/>
        <end position="1129"/>
    </location>
</feature>
<dbReference type="SMART" id="SM00249">
    <property type="entry name" value="PHD"/>
    <property type="match status" value="1"/>
</dbReference>
<evidence type="ECO:0000256" key="2">
    <source>
        <dbReference type="ARBA" id="ARBA00022771"/>
    </source>
</evidence>
<dbReference type="InterPro" id="IPR013083">
    <property type="entry name" value="Znf_RING/FYVE/PHD"/>
</dbReference>
<feature type="region of interest" description="Disordered" evidence="4">
    <location>
        <begin position="1"/>
        <end position="56"/>
    </location>
</feature>
<dbReference type="PROSITE" id="PS01359">
    <property type="entry name" value="ZF_PHD_1"/>
    <property type="match status" value="1"/>
</dbReference>
<dbReference type="InterPro" id="IPR011011">
    <property type="entry name" value="Znf_FYVE_PHD"/>
</dbReference>
<evidence type="ECO:0000256" key="4">
    <source>
        <dbReference type="SAM" id="MobiDB-lite"/>
    </source>
</evidence>
<evidence type="ECO:0000313" key="6">
    <source>
        <dbReference type="Proteomes" id="UP000095283"/>
    </source>
</evidence>
<feature type="region of interest" description="Disordered" evidence="4">
    <location>
        <begin position="1091"/>
        <end position="1129"/>
    </location>
</feature>
<dbReference type="Gene3D" id="3.30.40.10">
    <property type="entry name" value="Zinc/RING finger domain, C3HC4 (zinc finger)"/>
    <property type="match status" value="1"/>
</dbReference>
<dbReference type="GO" id="GO:0016589">
    <property type="term" value="C:NURF complex"/>
    <property type="evidence" value="ECO:0007669"/>
    <property type="project" value="InterPro"/>
</dbReference>
<evidence type="ECO:0000313" key="7">
    <source>
        <dbReference type="WBParaSite" id="Hba_17588"/>
    </source>
</evidence>
<organism evidence="6 7">
    <name type="scientific">Heterorhabditis bacteriophora</name>
    <name type="common">Entomopathogenic nematode worm</name>
    <dbReference type="NCBI Taxonomy" id="37862"/>
    <lineage>
        <taxon>Eukaryota</taxon>
        <taxon>Metazoa</taxon>
        <taxon>Ecdysozoa</taxon>
        <taxon>Nematoda</taxon>
        <taxon>Chromadorea</taxon>
        <taxon>Rhabditida</taxon>
        <taxon>Rhabditina</taxon>
        <taxon>Rhabditomorpha</taxon>
        <taxon>Strongyloidea</taxon>
        <taxon>Heterorhabditidae</taxon>
        <taxon>Heterorhabditis</taxon>
    </lineage>
</organism>
<evidence type="ECO:0000256" key="3">
    <source>
        <dbReference type="ARBA" id="ARBA00022833"/>
    </source>
</evidence>
<dbReference type="Proteomes" id="UP000095283">
    <property type="component" value="Unplaced"/>
</dbReference>
<proteinExistence type="predicted"/>
<dbReference type="AlphaFoldDB" id="A0A1I7XIQ6"/>
<name>A0A1I7XIQ6_HETBA</name>
<accession>A0A1I7XIQ6</accession>
<reference evidence="7" key="1">
    <citation type="submission" date="2016-11" db="UniProtKB">
        <authorList>
            <consortium name="WormBaseParasite"/>
        </authorList>
    </citation>
    <scope>IDENTIFICATION</scope>
</reference>
<protein>
    <submittedName>
        <fullName evidence="7">PHD domain-containing protein</fullName>
    </submittedName>
</protein>
<dbReference type="WBParaSite" id="Hba_17588">
    <property type="protein sequence ID" value="Hba_17588"/>
    <property type="gene ID" value="Hba_17588"/>
</dbReference>
<dbReference type="GO" id="GO:0000978">
    <property type="term" value="F:RNA polymerase II cis-regulatory region sequence-specific DNA binding"/>
    <property type="evidence" value="ECO:0007669"/>
    <property type="project" value="TreeGrafter"/>
</dbReference>
<dbReference type="InterPro" id="IPR019786">
    <property type="entry name" value="Zinc_finger_PHD-type_CS"/>
</dbReference>
<keyword evidence="6" id="KW-1185">Reference proteome</keyword>
<dbReference type="GO" id="GO:0006357">
    <property type="term" value="P:regulation of transcription by RNA polymerase II"/>
    <property type="evidence" value="ECO:0007669"/>
    <property type="project" value="InterPro"/>
</dbReference>
<feature type="compositionally biased region" description="Basic residues" evidence="4">
    <location>
        <begin position="34"/>
        <end position="47"/>
    </location>
</feature>
<dbReference type="InterPro" id="IPR038028">
    <property type="entry name" value="BPTF"/>
</dbReference>